<dbReference type="InterPro" id="IPR051575">
    <property type="entry name" value="Myb-like_DNA-bd"/>
</dbReference>
<evidence type="ECO:0000256" key="2">
    <source>
        <dbReference type="ARBA" id="ARBA00023125"/>
    </source>
</evidence>
<dbReference type="GO" id="GO:0042795">
    <property type="term" value="P:snRNA transcription by RNA polymerase II"/>
    <property type="evidence" value="ECO:0007669"/>
    <property type="project" value="TreeGrafter"/>
</dbReference>
<evidence type="ECO:0000313" key="9">
    <source>
        <dbReference type="Proteomes" id="UP000247702"/>
    </source>
</evidence>
<evidence type="ECO:0000256" key="3">
    <source>
        <dbReference type="ARBA" id="ARBA00023163"/>
    </source>
</evidence>
<dbReference type="PANTHER" id="PTHR46621:SF1">
    <property type="entry name" value="SNRNA-ACTIVATING PROTEIN COMPLEX SUBUNIT 4"/>
    <property type="match status" value="1"/>
</dbReference>
<dbReference type="PROSITE" id="PS51294">
    <property type="entry name" value="HTH_MYB"/>
    <property type="match status" value="1"/>
</dbReference>
<evidence type="ECO:0000259" key="5">
    <source>
        <dbReference type="PROSITE" id="PS50090"/>
    </source>
</evidence>
<dbReference type="Proteomes" id="UP000615446">
    <property type="component" value="Unassembled WGS sequence"/>
</dbReference>
<feature type="domain" description="HTH myb-type" evidence="6">
    <location>
        <begin position="1"/>
        <end position="55"/>
    </location>
</feature>
<keyword evidence="1" id="KW-0805">Transcription regulation</keyword>
<dbReference type="InterPro" id="IPR009057">
    <property type="entry name" value="Homeodomain-like_sf"/>
</dbReference>
<dbReference type="PROSITE" id="PS50090">
    <property type="entry name" value="MYB_LIKE"/>
    <property type="match status" value="2"/>
</dbReference>
<dbReference type="GO" id="GO:0001006">
    <property type="term" value="F:RNA polymerase III type 3 promoter sequence-specific DNA binding"/>
    <property type="evidence" value="ECO:0007669"/>
    <property type="project" value="TreeGrafter"/>
</dbReference>
<dbReference type="CDD" id="cd00167">
    <property type="entry name" value="SANT"/>
    <property type="match status" value="1"/>
</dbReference>
<dbReference type="SMART" id="SM00717">
    <property type="entry name" value="SANT"/>
    <property type="match status" value="2"/>
</dbReference>
<dbReference type="GO" id="GO:0042796">
    <property type="term" value="P:snRNA transcription by RNA polymerase III"/>
    <property type="evidence" value="ECO:0007669"/>
    <property type="project" value="TreeGrafter"/>
</dbReference>
<dbReference type="SUPFAM" id="SSF46689">
    <property type="entry name" value="Homeodomain-like"/>
    <property type="match status" value="1"/>
</dbReference>
<keyword evidence="3" id="KW-0804">Transcription</keyword>
<protein>
    <submittedName>
        <fullName evidence="8">Transcriptional activator Myb-like</fullName>
    </submittedName>
</protein>
<evidence type="ECO:0000256" key="4">
    <source>
        <dbReference type="ARBA" id="ARBA00023242"/>
    </source>
</evidence>
<dbReference type="Gene3D" id="1.10.10.60">
    <property type="entry name" value="Homeodomain-like"/>
    <property type="match status" value="2"/>
</dbReference>
<dbReference type="GO" id="GO:0000978">
    <property type="term" value="F:RNA polymerase II cis-regulatory region sequence-specific DNA binding"/>
    <property type="evidence" value="ECO:0007669"/>
    <property type="project" value="TreeGrafter"/>
</dbReference>
<dbReference type="AlphaFoldDB" id="A0A2Z6S3B1"/>
<comment type="caution">
    <text evidence="7">The sequence shown here is derived from an EMBL/GenBank/DDBJ whole genome shotgun (WGS) entry which is preliminary data.</text>
</comment>
<feature type="domain" description="Myb-like" evidence="5">
    <location>
        <begin position="8"/>
        <end position="51"/>
    </location>
</feature>
<dbReference type="InterPro" id="IPR017930">
    <property type="entry name" value="Myb_dom"/>
</dbReference>
<evidence type="ECO:0000313" key="7">
    <source>
        <dbReference type="EMBL" id="GBB98518.1"/>
    </source>
</evidence>
<reference evidence="8" key="2">
    <citation type="submission" date="2019-10" db="EMBL/GenBank/DDBJ databases">
        <title>Conservation and host-specific expression of non-tandemly repeated heterogenous ribosome RNA gene in arbuscular mycorrhizal fungi.</title>
        <authorList>
            <person name="Maeda T."/>
            <person name="Kobayashi Y."/>
            <person name="Nakagawa T."/>
            <person name="Ezawa T."/>
            <person name="Yamaguchi K."/>
            <person name="Bino T."/>
            <person name="Nishimoto Y."/>
            <person name="Shigenobu S."/>
            <person name="Kawaguchi M."/>
        </authorList>
    </citation>
    <scope>NUCLEOTIDE SEQUENCE</scope>
    <source>
        <strain evidence="8">HR1</strain>
    </source>
</reference>
<sequence length="114" mass="13984">MHRQHIHWKPEEDEKLLSLVKHYGKKNWNKIAAEMNTRNSKQCRERFFGHLDDDIDKQPLSKEEDDLILEYRQHETDNGWVKIASVIYEKFKIKRTPNQLKNNYNQRLLKKFYN</sequence>
<dbReference type="STRING" id="94130.A0A2Z6S3B1"/>
<dbReference type="InterPro" id="IPR001005">
    <property type="entry name" value="SANT/Myb"/>
</dbReference>
<dbReference type="GO" id="GO:0019185">
    <property type="term" value="C:snRNA-activating protein complex"/>
    <property type="evidence" value="ECO:0007669"/>
    <property type="project" value="TreeGrafter"/>
</dbReference>
<evidence type="ECO:0000259" key="6">
    <source>
        <dbReference type="PROSITE" id="PS51294"/>
    </source>
</evidence>
<evidence type="ECO:0000256" key="1">
    <source>
        <dbReference type="ARBA" id="ARBA00023015"/>
    </source>
</evidence>
<keyword evidence="2" id="KW-0238">DNA-binding</keyword>
<dbReference type="Pfam" id="PF13921">
    <property type="entry name" value="Myb_DNA-bind_6"/>
    <property type="match status" value="1"/>
</dbReference>
<organism evidence="7 9">
    <name type="scientific">Rhizophagus clarus</name>
    <dbReference type="NCBI Taxonomy" id="94130"/>
    <lineage>
        <taxon>Eukaryota</taxon>
        <taxon>Fungi</taxon>
        <taxon>Fungi incertae sedis</taxon>
        <taxon>Mucoromycota</taxon>
        <taxon>Glomeromycotina</taxon>
        <taxon>Glomeromycetes</taxon>
        <taxon>Glomerales</taxon>
        <taxon>Glomeraceae</taxon>
        <taxon>Rhizophagus</taxon>
    </lineage>
</organism>
<name>A0A2Z6S3B1_9GLOM</name>
<dbReference type="OrthoDB" id="2143914at2759"/>
<keyword evidence="4" id="KW-0539">Nucleus</keyword>
<gene>
    <name evidence="8" type="ORF">RCL2_000427400</name>
    <name evidence="7" type="ORF">RclHR1_03250012</name>
</gene>
<accession>A0A2Z6S3B1</accession>
<evidence type="ECO:0000313" key="8">
    <source>
        <dbReference type="EMBL" id="GES76886.1"/>
    </source>
</evidence>
<reference evidence="7 9" key="1">
    <citation type="submission" date="2017-11" db="EMBL/GenBank/DDBJ databases">
        <title>The genome of Rhizophagus clarus HR1 reveals common genetic basis of auxotrophy among arbuscular mycorrhizal fungi.</title>
        <authorList>
            <person name="Kobayashi Y."/>
        </authorList>
    </citation>
    <scope>NUCLEOTIDE SEQUENCE [LARGE SCALE GENOMIC DNA]</scope>
    <source>
        <strain evidence="7 9">HR1</strain>
    </source>
</reference>
<dbReference type="EMBL" id="BLAL01000027">
    <property type="protein sequence ID" value="GES76886.1"/>
    <property type="molecule type" value="Genomic_DNA"/>
</dbReference>
<proteinExistence type="predicted"/>
<dbReference type="PANTHER" id="PTHR46621">
    <property type="entry name" value="SNRNA-ACTIVATING PROTEIN COMPLEX SUBUNIT 4"/>
    <property type="match status" value="1"/>
</dbReference>
<dbReference type="Proteomes" id="UP000247702">
    <property type="component" value="Unassembled WGS sequence"/>
</dbReference>
<keyword evidence="9" id="KW-1185">Reference proteome</keyword>
<dbReference type="EMBL" id="BEXD01002502">
    <property type="protein sequence ID" value="GBB98518.1"/>
    <property type="molecule type" value="Genomic_DNA"/>
</dbReference>
<feature type="domain" description="Myb-like" evidence="5">
    <location>
        <begin position="52"/>
        <end position="108"/>
    </location>
</feature>